<protein>
    <submittedName>
        <fullName evidence="2">ArsR/SmtB family transcription factor</fullName>
    </submittedName>
</protein>
<organism evidence="2 3">
    <name type="scientific">Halospeciosus flavus</name>
    <dbReference type="NCBI Taxonomy" id="3032283"/>
    <lineage>
        <taxon>Archaea</taxon>
        <taxon>Methanobacteriati</taxon>
        <taxon>Methanobacteriota</taxon>
        <taxon>Stenosarchaea group</taxon>
        <taxon>Halobacteria</taxon>
        <taxon>Halobacteriales</taxon>
        <taxon>Halobacteriaceae</taxon>
        <taxon>Halospeciosus</taxon>
    </lineage>
</organism>
<dbReference type="Gene3D" id="1.10.10.10">
    <property type="entry name" value="Winged helix-like DNA-binding domain superfamily/Winged helix DNA-binding domain"/>
    <property type="match status" value="1"/>
</dbReference>
<dbReference type="InterPro" id="IPR011991">
    <property type="entry name" value="ArsR-like_HTH"/>
</dbReference>
<keyword evidence="3" id="KW-1185">Reference proteome</keyword>
<dbReference type="InterPro" id="IPR036390">
    <property type="entry name" value="WH_DNA-bd_sf"/>
</dbReference>
<comment type="caution">
    <text evidence="2">The sequence shown here is derived from an EMBL/GenBank/DDBJ whole genome shotgun (WGS) entry which is preliminary data.</text>
</comment>
<gene>
    <name evidence="2" type="ORF">ACFQJ9_10045</name>
</gene>
<dbReference type="InterPro" id="IPR036388">
    <property type="entry name" value="WH-like_DNA-bd_sf"/>
</dbReference>
<dbReference type="RefSeq" id="WP_279529670.1">
    <property type="nucleotide sequence ID" value="NZ_CP122312.1"/>
</dbReference>
<dbReference type="CDD" id="cd00090">
    <property type="entry name" value="HTH_ARSR"/>
    <property type="match status" value="1"/>
</dbReference>
<dbReference type="AlphaFoldDB" id="A0ABD5Z3B7"/>
<dbReference type="SUPFAM" id="SSF46785">
    <property type="entry name" value="Winged helix' DNA-binding domain"/>
    <property type="match status" value="1"/>
</dbReference>
<evidence type="ECO:0000313" key="2">
    <source>
        <dbReference type="EMBL" id="MFC7199745.1"/>
    </source>
</evidence>
<evidence type="ECO:0000313" key="3">
    <source>
        <dbReference type="Proteomes" id="UP001596447"/>
    </source>
</evidence>
<sequence>MNEESEAPEVFATLDDEYAREILVATKRERLSAGELSEKCDMSRPTVSRRVNRLVEQGFLEAHTHVDPAGHHYKEYEACLERVEILLNADGFDVEVDVQADPADRITSIFQTMREEGD</sequence>
<evidence type="ECO:0000259" key="1">
    <source>
        <dbReference type="SMART" id="SM00418"/>
    </source>
</evidence>
<dbReference type="Proteomes" id="UP001596447">
    <property type="component" value="Unassembled WGS sequence"/>
</dbReference>
<dbReference type="Pfam" id="PF12840">
    <property type="entry name" value="HTH_20"/>
    <property type="match status" value="1"/>
</dbReference>
<dbReference type="EMBL" id="JBHTAR010000011">
    <property type="protein sequence ID" value="MFC7199745.1"/>
    <property type="molecule type" value="Genomic_DNA"/>
</dbReference>
<dbReference type="InterPro" id="IPR001845">
    <property type="entry name" value="HTH_ArsR_DNA-bd_dom"/>
</dbReference>
<reference evidence="2 3" key="1">
    <citation type="journal article" date="2019" name="Int. J. Syst. Evol. Microbiol.">
        <title>The Global Catalogue of Microorganisms (GCM) 10K type strain sequencing project: providing services to taxonomists for standard genome sequencing and annotation.</title>
        <authorList>
            <consortium name="The Broad Institute Genomics Platform"/>
            <consortium name="The Broad Institute Genome Sequencing Center for Infectious Disease"/>
            <person name="Wu L."/>
            <person name="Ma J."/>
        </authorList>
    </citation>
    <scope>NUCLEOTIDE SEQUENCE [LARGE SCALE GENOMIC DNA]</scope>
    <source>
        <strain evidence="2 3">XZGYJ-43</strain>
    </source>
</reference>
<dbReference type="SMART" id="SM00418">
    <property type="entry name" value="HTH_ARSR"/>
    <property type="match status" value="1"/>
</dbReference>
<name>A0ABD5Z3B7_9EURY</name>
<feature type="domain" description="HTH arsR-type" evidence="1">
    <location>
        <begin position="9"/>
        <end position="88"/>
    </location>
</feature>
<accession>A0ABD5Z3B7</accession>
<proteinExistence type="predicted"/>